<proteinExistence type="predicted"/>
<reference evidence="1 2" key="1">
    <citation type="submission" date="2014-06" db="EMBL/GenBank/DDBJ databases">
        <title>Evolutionary Origins and Diversification of the Mycorrhizal Mutualists.</title>
        <authorList>
            <consortium name="DOE Joint Genome Institute"/>
            <consortium name="Mycorrhizal Genomics Consortium"/>
            <person name="Kohler A."/>
            <person name="Kuo A."/>
            <person name="Nagy L.G."/>
            <person name="Floudas D."/>
            <person name="Copeland A."/>
            <person name="Barry K.W."/>
            <person name="Cichocki N."/>
            <person name="Veneault-Fourrey C."/>
            <person name="LaButti K."/>
            <person name="Lindquist E.A."/>
            <person name="Lipzen A."/>
            <person name="Lundell T."/>
            <person name="Morin E."/>
            <person name="Murat C."/>
            <person name="Riley R."/>
            <person name="Ohm R."/>
            <person name="Sun H."/>
            <person name="Tunlid A."/>
            <person name="Henrissat B."/>
            <person name="Grigoriev I.V."/>
            <person name="Hibbett D.S."/>
            <person name="Martin F."/>
        </authorList>
    </citation>
    <scope>NUCLEOTIDE SEQUENCE [LARGE SCALE GENOMIC DNA]</scope>
    <source>
        <strain evidence="1 2">SS14</strain>
    </source>
</reference>
<feature type="non-terminal residue" evidence="1">
    <location>
        <position position="1"/>
    </location>
</feature>
<evidence type="ECO:0000313" key="2">
    <source>
        <dbReference type="Proteomes" id="UP000054279"/>
    </source>
</evidence>
<organism evidence="1 2">
    <name type="scientific">Sphaerobolus stellatus (strain SS14)</name>
    <dbReference type="NCBI Taxonomy" id="990650"/>
    <lineage>
        <taxon>Eukaryota</taxon>
        <taxon>Fungi</taxon>
        <taxon>Dikarya</taxon>
        <taxon>Basidiomycota</taxon>
        <taxon>Agaricomycotina</taxon>
        <taxon>Agaricomycetes</taxon>
        <taxon>Phallomycetidae</taxon>
        <taxon>Geastrales</taxon>
        <taxon>Sphaerobolaceae</taxon>
        <taxon>Sphaerobolus</taxon>
    </lineage>
</organism>
<dbReference type="HOGENOM" id="CLU_176687_0_0_1"/>
<dbReference type="AlphaFoldDB" id="A0A0C9T0X8"/>
<evidence type="ECO:0000313" key="1">
    <source>
        <dbReference type="EMBL" id="KIJ22373.1"/>
    </source>
</evidence>
<gene>
    <name evidence="1" type="ORF">M422DRAFT_88131</name>
</gene>
<dbReference type="OrthoDB" id="2272314at2759"/>
<accession>A0A0C9T0X8</accession>
<dbReference type="PANTHER" id="PTHR45786:SF74">
    <property type="entry name" value="ATP-DEPENDENT DNA HELICASE"/>
    <property type="match status" value="1"/>
</dbReference>
<keyword evidence="2" id="KW-1185">Reference proteome</keyword>
<dbReference type="PANTHER" id="PTHR45786">
    <property type="entry name" value="DNA BINDING PROTEIN-LIKE"/>
    <property type="match status" value="1"/>
</dbReference>
<name>A0A0C9T0X8_SPHS4</name>
<dbReference type="EMBL" id="KN838329">
    <property type="protein sequence ID" value="KIJ22373.1"/>
    <property type="molecule type" value="Genomic_DNA"/>
</dbReference>
<feature type="non-terminal residue" evidence="1">
    <location>
        <position position="114"/>
    </location>
</feature>
<dbReference type="Proteomes" id="UP000054279">
    <property type="component" value="Unassembled WGS sequence"/>
</dbReference>
<protein>
    <recommendedName>
        <fullName evidence="3">Helitron helicase-like domain-containing protein</fullName>
    </recommendedName>
</protein>
<sequence length="114" mass="12948">VGKEFRENICRYNAVFAFISLGCKLNAGMEQSGGPYSFRVDGELYHMVGSLLPEPGDPPSYAQLYFYDPLEALEHCMANVHNRNLNRHTMQALQVILTNCNPYIQSYKSAREIL</sequence>
<evidence type="ECO:0008006" key="3">
    <source>
        <dbReference type="Google" id="ProtNLM"/>
    </source>
</evidence>